<protein>
    <submittedName>
        <fullName evidence="2">Glycosyl transferase family 2</fullName>
    </submittedName>
</protein>
<evidence type="ECO:0000313" key="3">
    <source>
        <dbReference type="Proteomes" id="UP000199439"/>
    </source>
</evidence>
<sequence>MRDSNNPSKEQILSIKDKRHRVIIPLYIPNEVGYYKDSWKVFEICLSSLLKSCESPIAISIISNGSCKIVNDKLFNLFKDGLIDELIIEKETIGKVNSILKALRTANERFITIADADVLFVNGWEKAILDIFKNFPKAGAVCPVPVFRKHNNYTYNIWFDNLFSKKLKFTKVVNPEAMSKFANSLGWSYLEDKYKDVYLTLQATNGLKAMVGCSHFVATYKREVFNDLPKNNTRYKLGGDSEGLYLDIPVLKYDSYRLSTVNNYAYHMGNTLEDWFITTYNQILEIPKKPINDTYPVLKKSKVKYVIKSKLFRRFLGLNPFKKWFYKSKGLSNKQLANFNIK</sequence>
<keyword evidence="2" id="KW-0808">Transferase</keyword>
<dbReference type="EMBL" id="FOMI01000003">
    <property type="protein sequence ID" value="SFD02628.1"/>
    <property type="molecule type" value="Genomic_DNA"/>
</dbReference>
<accession>A0A1I1P4L6</accession>
<organism evidence="2 3">
    <name type="scientific">Algibacter pectinivorans</name>
    <dbReference type="NCBI Taxonomy" id="870482"/>
    <lineage>
        <taxon>Bacteria</taxon>
        <taxon>Pseudomonadati</taxon>
        <taxon>Bacteroidota</taxon>
        <taxon>Flavobacteriia</taxon>
        <taxon>Flavobacteriales</taxon>
        <taxon>Flavobacteriaceae</taxon>
        <taxon>Algibacter</taxon>
    </lineage>
</organism>
<dbReference type="CDD" id="cd00761">
    <property type="entry name" value="Glyco_tranf_GTA_type"/>
    <property type="match status" value="1"/>
</dbReference>
<dbReference type="AlphaFoldDB" id="A0A1I1P4L6"/>
<dbReference type="SUPFAM" id="SSF53448">
    <property type="entry name" value="Nucleotide-diphospho-sugar transferases"/>
    <property type="match status" value="1"/>
</dbReference>
<reference evidence="3" key="1">
    <citation type="submission" date="2016-10" db="EMBL/GenBank/DDBJ databases">
        <authorList>
            <person name="Varghese N."/>
            <person name="Submissions S."/>
        </authorList>
    </citation>
    <scope>NUCLEOTIDE SEQUENCE [LARGE SCALE GENOMIC DNA]</scope>
    <source>
        <strain evidence="3">DSM 25730</strain>
    </source>
</reference>
<dbReference type="RefSeq" id="WP_092849950.1">
    <property type="nucleotide sequence ID" value="NZ_FOMI01000003.1"/>
</dbReference>
<dbReference type="STRING" id="870482.SAMN04487987_10325"/>
<evidence type="ECO:0000259" key="1">
    <source>
        <dbReference type="Pfam" id="PF00535"/>
    </source>
</evidence>
<evidence type="ECO:0000313" key="2">
    <source>
        <dbReference type="EMBL" id="SFD02628.1"/>
    </source>
</evidence>
<dbReference type="InterPro" id="IPR001173">
    <property type="entry name" value="Glyco_trans_2-like"/>
</dbReference>
<dbReference type="Proteomes" id="UP000199439">
    <property type="component" value="Unassembled WGS sequence"/>
</dbReference>
<dbReference type="InterPro" id="IPR029044">
    <property type="entry name" value="Nucleotide-diphossugar_trans"/>
</dbReference>
<gene>
    <name evidence="2" type="ORF">SAMN04487987_10325</name>
</gene>
<dbReference type="Gene3D" id="3.90.550.10">
    <property type="entry name" value="Spore Coat Polysaccharide Biosynthesis Protein SpsA, Chain A"/>
    <property type="match status" value="1"/>
</dbReference>
<keyword evidence="3" id="KW-1185">Reference proteome</keyword>
<dbReference type="OrthoDB" id="1116632at2"/>
<dbReference type="Pfam" id="PF00535">
    <property type="entry name" value="Glycos_transf_2"/>
    <property type="match status" value="1"/>
</dbReference>
<feature type="domain" description="Glycosyltransferase 2-like" evidence="1">
    <location>
        <begin position="37"/>
        <end position="159"/>
    </location>
</feature>
<dbReference type="GO" id="GO:0016740">
    <property type="term" value="F:transferase activity"/>
    <property type="evidence" value="ECO:0007669"/>
    <property type="project" value="UniProtKB-KW"/>
</dbReference>
<name>A0A1I1P4L6_9FLAO</name>
<proteinExistence type="predicted"/>